<dbReference type="SUPFAM" id="SSF53850">
    <property type="entry name" value="Periplasmic binding protein-like II"/>
    <property type="match status" value="1"/>
</dbReference>
<dbReference type="PIRSF" id="PIRSF002741">
    <property type="entry name" value="MppA"/>
    <property type="match status" value="1"/>
</dbReference>
<dbReference type="Proteomes" id="UP000033869">
    <property type="component" value="Unassembled WGS sequence"/>
</dbReference>
<keyword evidence="2" id="KW-0813">Transport</keyword>
<evidence type="ECO:0000256" key="2">
    <source>
        <dbReference type="ARBA" id="ARBA00022448"/>
    </source>
</evidence>
<evidence type="ECO:0000256" key="1">
    <source>
        <dbReference type="ARBA" id="ARBA00005695"/>
    </source>
</evidence>
<dbReference type="AlphaFoldDB" id="A0A0G0WA99"/>
<keyword evidence="3" id="KW-0732">Signal</keyword>
<dbReference type="InterPro" id="IPR023765">
    <property type="entry name" value="SBP_5_CS"/>
</dbReference>
<gene>
    <name evidence="5" type="ORF">UU65_C0003G0052</name>
</gene>
<protein>
    <submittedName>
        <fullName evidence="5">Extracellular solute-binding protein family 5</fullName>
    </submittedName>
</protein>
<dbReference type="GO" id="GO:0015833">
    <property type="term" value="P:peptide transport"/>
    <property type="evidence" value="ECO:0007669"/>
    <property type="project" value="TreeGrafter"/>
</dbReference>
<dbReference type="InterPro" id="IPR000914">
    <property type="entry name" value="SBP_5_dom"/>
</dbReference>
<proteinExistence type="inferred from homology"/>
<dbReference type="PANTHER" id="PTHR30290">
    <property type="entry name" value="PERIPLASMIC BINDING COMPONENT OF ABC TRANSPORTER"/>
    <property type="match status" value="1"/>
</dbReference>
<evidence type="ECO:0000313" key="5">
    <source>
        <dbReference type="EMBL" id="KKS08997.1"/>
    </source>
</evidence>
<dbReference type="InterPro" id="IPR039424">
    <property type="entry name" value="SBP_5"/>
</dbReference>
<sequence>MMFWQSFNRLPNYFKVSEPDFGGVYSEGVTGTVDNLNPVFASTNSTNSEVSSLIFSGLTKYNELREIVPDLAYNWTVSDDGKEYTFSLRRNAKWHKSNEFVKAQDVVFTVNAIQNPDTRSPLKENWRGVQAKVQDDWTVKFVLPHPNYSFLELTTVGIIPESSFKEVPAKNMSVSKFNLDPIGSGPFEFESLSEKQHGQELTLIASNDYFPHPAFLDKIVFKTFKEKSDLLKAYSKKDIYGIAGLTLEDYETSKKFNNLNYIEMQLPRYVALFFNVKDGIFSDVNLRKAISKAINKDALISDTKILGMVTNYPILPGLVGYSKDIPKITQNLEETNKILDDAGWKKEGDFRKKGDKILEFEVITNNSLELKRASENIKNQLKPLGINVVIKDVDINVLQQEYIKPRRYQAILIGESLGADSDLYGYWHSTQITDPGLNLSQFANDKLDKYLEAARQSKDEGLKRDKLIAAQKIIQNEMPAVFLYNPSFIYAVNKNFKGVKHVKMIDPSSRFNGIYDWFVKTKKENKI</sequence>
<name>A0A0G0WA99_UNCC2</name>
<dbReference type="InterPro" id="IPR030678">
    <property type="entry name" value="Peptide/Ni-bd"/>
</dbReference>
<dbReference type="GO" id="GO:0042597">
    <property type="term" value="C:periplasmic space"/>
    <property type="evidence" value="ECO:0007669"/>
    <property type="project" value="UniProtKB-ARBA"/>
</dbReference>
<dbReference type="Gene3D" id="3.90.76.10">
    <property type="entry name" value="Dipeptide-binding Protein, Domain 1"/>
    <property type="match status" value="1"/>
</dbReference>
<dbReference type="EMBL" id="LCBL01000003">
    <property type="protein sequence ID" value="KKS08997.1"/>
    <property type="molecule type" value="Genomic_DNA"/>
</dbReference>
<evidence type="ECO:0000259" key="4">
    <source>
        <dbReference type="Pfam" id="PF00496"/>
    </source>
</evidence>
<dbReference type="PROSITE" id="PS01040">
    <property type="entry name" value="SBP_BACTERIAL_5"/>
    <property type="match status" value="1"/>
</dbReference>
<reference evidence="5 6" key="1">
    <citation type="journal article" date="2015" name="Nature">
        <title>rRNA introns, odd ribosomes, and small enigmatic genomes across a large radiation of phyla.</title>
        <authorList>
            <person name="Brown C.T."/>
            <person name="Hug L.A."/>
            <person name="Thomas B.C."/>
            <person name="Sharon I."/>
            <person name="Castelle C.J."/>
            <person name="Singh A."/>
            <person name="Wilkins M.J."/>
            <person name="Williams K.H."/>
            <person name="Banfield J.F."/>
        </authorList>
    </citation>
    <scope>NUCLEOTIDE SEQUENCE [LARGE SCALE GENOMIC DNA]</scope>
</reference>
<dbReference type="GO" id="GO:1904680">
    <property type="term" value="F:peptide transmembrane transporter activity"/>
    <property type="evidence" value="ECO:0007669"/>
    <property type="project" value="TreeGrafter"/>
</dbReference>
<organism evidence="5 6">
    <name type="scientific">candidate division CPR2 bacterium GW2011_GWC1_41_48</name>
    <dbReference type="NCBI Taxonomy" id="1618344"/>
    <lineage>
        <taxon>Bacteria</taxon>
        <taxon>Bacteria division CPR2</taxon>
    </lineage>
</organism>
<comment type="similarity">
    <text evidence="1">Belongs to the bacterial solute-binding protein 5 family.</text>
</comment>
<feature type="domain" description="Solute-binding protein family 5" evidence="4">
    <location>
        <begin position="66"/>
        <end position="429"/>
    </location>
</feature>
<dbReference type="Pfam" id="PF00496">
    <property type="entry name" value="SBP_bac_5"/>
    <property type="match status" value="1"/>
</dbReference>
<dbReference type="PANTHER" id="PTHR30290:SF9">
    <property type="entry name" value="OLIGOPEPTIDE-BINDING PROTEIN APPA"/>
    <property type="match status" value="1"/>
</dbReference>
<accession>A0A0G0WA99</accession>
<dbReference type="Gene3D" id="3.10.105.10">
    <property type="entry name" value="Dipeptide-binding Protein, Domain 3"/>
    <property type="match status" value="1"/>
</dbReference>
<evidence type="ECO:0000256" key="3">
    <source>
        <dbReference type="ARBA" id="ARBA00022729"/>
    </source>
</evidence>
<dbReference type="GO" id="GO:0043190">
    <property type="term" value="C:ATP-binding cassette (ABC) transporter complex"/>
    <property type="evidence" value="ECO:0007669"/>
    <property type="project" value="InterPro"/>
</dbReference>
<comment type="caution">
    <text evidence="5">The sequence shown here is derived from an EMBL/GenBank/DDBJ whole genome shotgun (WGS) entry which is preliminary data.</text>
</comment>
<dbReference type="Gene3D" id="3.40.190.10">
    <property type="entry name" value="Periplasmic binding protein-like II"/>
    <property type="match status" value="1"/>
</dbReference>
<evidence type="ECO:0000313" key="6">
    <source>
        <dbReference type="Proteomes" id="UP000033869"/>
    </source>
</evidence>